<reference evidence="5" key="2">
    <citation type="submission" date="2023-06" db="EMBL/GenBank/DDBJ databases">
        <authorList>
            <consortium name="Lawrence Berkeley National Laboratory"/>
            <person name="Haridas S."/>
            <person name="Hensen N."/>
            <person name="Bonometti L."/>
            <person name="Westerberg I."/>
            <person name="Brannstrom I.O."/>
            <person name="Guillou S."/>
            <person name="Cros-Aarteil S."/>
            <person name="Calhoun S."/>
            <person name="Kuo A."/>
            <person name="Mondo S."/>
            <person name="Pangilinan J."/>
            <person name="Riley R."/>
            <person name="LaButti K."/>
            <person name="Andreopoulos B."/>
            <person name="Lipzen A."/>
            <person name="Chen C."/>
            <person name="Yanf M."/>
            <person name="Daum C."/>
            <person name="Ng V."/>
            <person name="Clum A."/>
            <person name="Steindorff A."/>
            <person name="Ohm R."/>
            <person name="Martin F."/>
            <person name="Silar P."/>
            <person name="Natvig D."/>
            <person name="Lalanne C."/>
            <person name="Gautier V."/>
            <person name="Ament-velasquez S.L."/>
            <person name="Kruys A."/>
            <person name="Hutchinson M.I."/>
            <person name="Powell A.J."/>
            <person name="Barry K."/>
            <person name="Miller A.N."/>
            <person name="Grigoriev I.V."/>
            <person name="Debuchy R."/>
            <person name="Gladieux P."/>
            <person name="Thoren M.H."/>
            <person name="Johannesson H."/>
        </authorList>
    </citation>
    <scope>NUCLEOTIDE SEQUENCE</scope>
    <source>
        <strain evidence="5">CBS 232.78</strain>
    </source>
</reference>
<keyword evidence="3" id="KW-0408">Iron</keyword>
<dbReference type="GO" id="GO:0004497">
    <property type="term" value="F:monooxygenase activity"/>
    <property type="evidence" value="ECO:0007669"/>
    <property type="project" value="InterPro"/>
</dbReference>
<dbReference type="PANTHER" id="PTHR24305:SF222">
    <property type="entry name" value="CYTOCHROME P450 MONOOXYGENASE STCS"/>
    <property type="match status" value="1"/>
</dbReference>
<feature type="region of interest" description="Disordered" evidence="4">
    <location>
        <begin position="132"/>
        <end position="177"/>
    </location>
</feature>
<keyword evidence="2" id="KW-0479">Metal-binding</keyword>
<evidence type="ECO:0000256" key="1">
    <source>
        <dbReference type="ARBA" id="ARBA00022617"/>
    </source>
</evidence>
<feature type="compositionally biased region" description="Low complexity" evidence="4">
    <location>
        <begin position="132"/>
        <end position="145"/>
    </location>
</feature>
<evidence type="ECO:0000256" key="2">
    <source>
        <dbReference type="ARBA" id="ARBA00022723"/>
    </source>
</evidence>
<sequence>MRKSPPKGHADMAFSAMHEALGRPPVMLIDLRPLNWCMVVIATYEVAELWKTMEYLTGPTSIISSHGEEWKALRKRFNPGFAPQYLIKLLPSVIDKFPLQSHATDLTFDILAVWSSTSIWTPRLRTRPSSCVCSAPSSTPTPARPWTSHDGLHRGPSESAVDSQPIHADGRREGSSRSILSSSLQGIKSLTPEIVDVTCDQLSSFLLAGHDTTSTLMSWAFYELSRTPYVLRAVHSNTSAIRAGLLAPGGEELIHRMSYTMAPGDGYSIRTPSVHSIIQRDPNVFGKTANHFIPTGAWRPRVLIALAARRYDFTKIGIGSVALRDAGKPDMDKYGQYKAAISMYMRKFSQSPYIQTREVTSKSVGGMRMKVRLV</sequence>
<dbReference type="SUPFAM" id="SSF48264">
    <property type="entry name" value="Cytochrome P450"/>
    <property type="match status" value="1"/>
</dbReference>
<dbReference type="GO" id="GO:0005506">
    <property type="term" value="F:iron ion binding"/>
    <property type="evidence" value="ECO:0007669"/>
    <property type="project" value="InterPro"/>
</dbReference>
<gene>
    <name evidence="5" type="ORF">B0H63DRAFT_502927</name>
</gene>
<dbReference type="Pfam" id="PF00067">
    <property type="entry name" value="p450"/>
    <property type="match status" value="1"/>
</dbReference>
<dbReference type="GO" id="GO:0020037">
    <property type="term" value="F:heme binding"/>
    <property type="evidence" value="ECO:0007669"/>
    <property type="project" value="InterPro"/>
</dbReference>
<dbReference type="PANTHER" id="PTHR24305">
    <property type="entry name" value="CYTOCHROME P450"/>
    <property type="match status" value="1"/>
</dbReference>
<protein>
    <submittedName>
        <fullName evidence="5">Cytochrome P450</fullName>
    </submittedName>
</protein>
<keyword evidence="6" id="KW-1185">Reference proteome</keyword>
<dbReference type="Gene3D" id="1.10.630.10">
    <property type="entry name" value="Cytochrome P450"/>
    <property type="match status" value="1"/>
</dbReference>
<organism evidence="5 6">
    <name type="scientific">Podospora didyma</name>
    <dbReference type="NCBI Taxonomy" id="330526"/>
    <lineage>
        <taxon>Eukaryota</taxon>
        <taxon>Fungi</taxon>
        <taxon>Dikarya</taxon>
        <taxon>Ascomycota</taxon>
        <taxon>Pezizomycotina</taxon>
        <taxon>Sordariomycetes</taxon>
        <taxon>Sordariomycetidae</taxon>
        <taxon>Sordariales</taxon>
        <taxon>Podosporaceae</taxon>
        <taxon>Podospora</taxon>
    </lineage>
</organism>
<dbReference type="EMBL" id="JAULSW010000007">
    <property type="protein sequence ID" value="KAK3374831.1"/>
    <property type="molecule type" value="Genomic_DNA"/>
</dbReference>
<name>A0AAE0N8M3_9PEZI</name>
<evidence type="ECO:0000313" key="5">
    <source>
        <dbReference type="EMBL" id="KAK3374831.1"/>
    </source>
</evidence>
<keyword evidence="1" id="KW-0349">Heme</keyword>
<dbReference type="InterPro" id="IPR050121">
    <property type="entry name" value="Cytochrome_P450_monoxygenase"/>
</dbReference>
<dbReference type="InterPro" id="IPR001128">
    <property type="entry name" value="Cyt_P450"/>
</dbReference>
<dbReference type="AlphaFoldDB" id="A0AAE0N8M3"/>
<reference evidence="5" key="1">
    <citation type="journal article" date="2023" name="Mol. Phylogenet. Evol.">
        <title>Genome-scale phylogeny and comparative genomics of the fungal order Sordariales.</title>
        <authorList>
            <person name="Hensen N."/>
            <person name="Bonometti L."/>
            <person name="Westerberg I."/>
            <person name="Brannstrom I.O."/>
            <person name="Guillou S."/>
            <person name="Cros-Aarteil S."/>
            <person name="Calhoun S."/>
            <person name="Haridas S."/>
            <person name="Kuo A."/>
            <person name="Mondo S."/>
            <person name="Pangilinan J."/>
            <person name="Riley R."/>
            <person name="LaButti K."/>
            <person name="Andreopoulos B."/>
            <person name="Lipzen A."/>
            <person name="Chen C."/>
            <person name="Yan M."/>
            <person name="Daum C."/>
            <person name="Ng V."/>
            <person name="Clum A."/>
            <person name="Steindorff A."/>
            <person name="Ohm R.A."/>
            <person name="Martin F."/>
            <person name="Silar P."/>
            <person name="Natvig D.O."/>
            <person name="Lalanne C."/>
            <person name="Gautier V."/>
            <person name="Ament-Velasquez S.L."/>
            <person name="Kruys A."/>
            <person name="Hutchinson M.I."/>
            <person name="Powell A.J."/>
            <person name="Barry K."/>
            <person name="Miller A.N."/>
            <person name="Grigoriev I.V."/>
            <person name="Debuchy R."/>
            <person name="Gladieux P."/>
            <person name="Hiltunen Thoren M."/>
            <person name="Johannesson H."/>
        </authorList>
    </citation>
    <scope>NUCLEOTIDE SEQUENCE</scope>
    <source>
        <strain evidence="5">CBS 232.78</strain>
    </source>
</reference>
<comment type="caution">
    <text evidence="5">The sequence shown here is derived from an EMBL/GenBank/DDBJ whole genome shotgun (WGS) entry which is preliminary data.</text>
</comment>
<dbReference type="Proteomes" id="UP001285441">
    <property type="component" value="Unassembled WGS sequence"/>
</dbReference>
<proteinExistence type="predicted"/>
<evidence type="ECO:0000256" key="3">
    <source>
        <dbReference type="ARBA" id="ARBA00023004"/>
    </source>
</evidence>
<evidence type="ECO:0000313" key="6">
    <source>
        <dbReference type="Proteomes" id="UP001285441"/>
    </source>
</evidence>
<evidence type="ECO:0000256" key="4">
    <source>
        <dbReference type="SAM" id="MobiDB-lite"/>
    </source>
</evidence>
<dbReference type="GO" id="GO:0016705">
    <property type="term" value="F:oxidoreductase activity, acting on paired donors, with incorporation or reduction of molecular oxygen"/>
    <property type="evidence" value="ECO:0007669"/>
    <property type="project" value="InterPro"/>
</dbReference>
<dbReference type="InterPro" id="IPR036396">
    <property type="entry name" value="Cyt_P450_sf"/>
</dbReference>
<accession>A0AAE0N8M3</accession>